<dbReference type="Gene3D" id="3.40.50.300">
    <property type="entry name" value="P-loop containing nucleotide triphosphate hydrolases"/>
    <property type="match status" value="1"/>
</dbReference>
<protein>
    <submittedName>
        <fullName evidence="1">Recombinase</fullName>
    </submittedName>
</protein>
<dbReference type="InterPro" id="IPR027417">
    <property type="entry name" value="P-loop_NTPase"/>
</dbReference>
<evidence type="ECO:0000313" key="1">
    <source>
        <dbReference type="EMBL" id="QQO91684.1"/>
    </source>
</evidence>
<evidence type="ECO:0000313" key="2">
    <source>
        <dbReference type="Proteomes" id="UP000595566"/>
    </source>
</evidence>
<reference evidence="1 2" key="1">
    <citation type="submission" date="2020-12" db="EMBL/GenBank/DDBJ databases">
        <title>Dynamics of Baltic Sea phages driven by environmental changes.</title>
        <authorList>
            <person name="Hoetzinger M."/>
            <person name="Nilsson E."/>
            <person name="Holmfeldt K."/>
        </authorList>
    </citation>
    <scope>NUCLEOTIDE SEQUENCE [LARGE SCALE GENOMIC DNA]</scope>
</reference>
<proteinExistence type="predicted"/>
<organism evidence="1 2">
    <name type="scientific">Flavobacterium phage vB_FspM_immuto_2-6A</name>
    <dbReference type="NCBI Taxonomy" id="2801477"/>
    <lineage>
        <taxon>Viruses</taxon>
        <taxon>Duplodnaviria</taxon>
        <taxon>Heunggongvirae</taxon>
        <taxon>Uroviricota</taxon>
        <taxon>Caudoviricetes</taxon>
        <taxon>Immutovirus</taxon>
        <taxon>Immutovirus immuto</taxon>
    </lineage>
</organism>
<dbReference type="EMBL" id="MW353175">
    <property type="protein sequence ID" value="QQO91684.1"/>
    <property type="molecule type" value="Genomic_DNA"/>
</dbReference>
<accession>A0A7T8IX24</accession>
<name>A0A7T8IX24_9CAUD</name>
<gene>
    <name evidence="1" type="ORF">immuto26A_5</name>
</gene>
<keyword evidence="2" id="KW-1185">Reference proteome</keyword>
<sequence length="358" mass="40038">MAKKTTEKTASDIIKGGFSLDNFKKNKGFSNTSVKFKAQDWIKVSDAFTEVTSLRGIPMGHITLLRGHSDTGKTTLLLEAAVNAQKRRVLPVFIITEMKWSWPHAQMMGLEVEEIFDEDTGEITDYKGFFLYADRGTLNTIEDVAEYILDLVDEQKKGNLPYDLLFLWDSVGSVPSDLSVRSNKNNNEWNAGAMSTQFGNNVNQKIMLSRKEASKYTNTLVAINKVWTAKPEHPMGQPRLENKGGKTMWYDATVIITFGNITNSGTSKIKAVNKGKEYEFAKRTKVQIEKNHIDGIQSRGAIIMTSHGFIADDKKAIDAYKDAHKGSWANTLGSTDFTVTIEAEVGEDVRTDIEMIDE</sequence>
<dbReference type="SUPFAM" id="SSF52540">
    <property type="entry name" value="P-loop containing nucleoside triphosphate hydrolases"/>
    <property type="match status" value="1"/>
</dbReference>
<dbReference type="Proteomes" id="UP000595566">
    <property type="component" value="Segment"/>
</dbReference>